<gene>
    <name evidence="1" type="ORF">BLA29_013158</name>
</gene>
<dbReference type="EMBL" id="MUJZ01035490">
    <property type="protein sequence ID" value="OTF76839.1"/>
    <property type="molecule type" value="Genomic_DNA"/>
</dbReference>
<dbReference type="Proteomes" id="UP000194236">
    <property type="component" value="Unassembled WGS sequence"/>
</dbReference>
<feature type="non-terminal residue" evidence="1">
    <location>
        <position position="1"/>
    </location>
</feature>
<protein>
    <submittedName>
        <fullName evidence="1">Uncharacterized protein</fullName>
    </submittedName>
</protein>
<sequence length="88" mass="10415">HEQTNIVDIIISNNNIHQKAIQLQWENFPVVKIMMRLSVCQKAIIIPVKLSYLIHYYKILPILVVNKWDHISVIHWLQPILMVMGFLD</sequence>
<evidence type="ECO:0000313" key="1">
    <source>
        <dbReference type="EMBL" id="OTF76839.1"/>
    </source>
</evidence>
<reference evidence="1 2" key="1">
    <citation type="submission" date="2017-03" db="EMBL/GenBank/DDBJ databases">
        <title>Genome Survey of Euroglyphus maynei.</title>
        <authorList>
            <person name="Arlian L.G."/>
            <person name="Morgan M.S."/>
            <person name="Rider S.D."/>
        </authorList>
    </citation>
    <scope>NUCLEOTIDE SEQUENCE [LARGE SCALE GENOMIC DNA]</scope>
    <source>
        <strain evidence="1">Arlian Lab</strain>
        <tissue evidence="1">Whole body</tissue>
    </source>
</reference>
<feature type="non-terminal residue" evidence="1">
    <location>
        <position position="88"/>
    </location>
</feature>
<accession>A0A1Y3B7L6</accession>
<evidence type="ECO:0000313" key="2">
    <source>
        <dbReference type="Proteomes" id="UP000194236"/>
    </source>
</evidence>
<keyword evidence="2" id="KW-1185">Reference proteome</keyword>
<dbReference type="AlphaFoldDB" id="A0A1Y3B7L6"/>
<proteinExistence type="predicted"/>
<organism evidence="1 2">
    <name type="scientific">Euroglyphus maynei</name>
    <name type="common">Mayne's house dust mite</name>
    <dbReference type="NCBI Taxonomy" id="6958"/>
    <lineage>
        <taxon>Eukaryota</taxon>
        <taxon>Metazoa</taxon>
        <taxon>Ecdysozoa</taxon>
        <taxon>Arthropoda</taxon>
        <taxon>Chelicerata</taxon>
        <taxon>Arachnida</taxon>
        <taxon>Acari</taxon>
        <taxon>Acariformes</taxon>
        <taxon>Sarcoptiformes</taxon>
        <taxon>Astigmata</taxon>
        <taxon>Psoroptidia</taxon>
        <taxon>Analgoidea</taxon>
        <taxon>Pyroglyphidae</taxon>
        <taxon>Pyroglyphinae</taxon>
        <taxon>Euroglyphus</taxon>
    </lineage>
</organism>
<comment type="caution">
    <text evidence="1">The sequence shown here is derived from an EMBL/GenBank/DDBJ whole genome shotgun (WGS) entry which is preliminary data.</text>
</comment>
<name>A0A1Y3B7L6_EURMA</name>